<keyword evidence="1" id="KW-0812">Transmembrane</keyword>
<dbReference type="Pfam" id="PF09577">
    <property type="entry name" value="Spore_YpjB"/>
    <property type="match status" value="1"/>
</dbReference>
<evidence type="ECO:0000313" key="3">
    <source>
        <dbReference type="Proteomes" id="UP000567067"/>
    </source>
</evidence>
<comment type="caution">
    <text evidence="2">The sequence shown here is derived from an EMBL/GenBank/DDBJ whole genome shotgun (WGS) entry which is preliminary data.</text>
</comment>
<name>A0A7W3XRC1_9BACL</name>
<accession>A0A7W3XRC1</accession>
<keyword evidence="1" id="KW-0472">Membrane</keyword>
<dbReference type="RefSeq" id="WP_312870015.1">
    <property type="nucleotide sequence ID" value="NZ_JACJIP010000009.1"/>
</dbReference>
<dbReference type="AlphaFoldDB" id="A0A7W3XRC1"/>
<sequence length="304" mass="34898">MKRLRQKWTLLILLVLLVLLVMPKVGAVEAGPIVEAVTTEQHNVDTKQSEQQRSERLRQFEQISEQLYQDMQQGNTQDANNKMNELIDVLEGLSFKGLTSVEGIHALAETIMDAKETVVRAQLDPEDWVISSARLRLAVNSLTHKEKALWLQYYKVMADDLQVMNKARAGGSPAQFKKGFQSLQSHYDVIRPAAAIRRDPSDMNQFDSWMSYVAGLTRTETWDENAIRDVMSHGDQLIKDLFGRRSNEPVFLPITGYSSPWYWTLLIGAWIVVALIYTAYRKYNANQNITSLHDKRDRADSYRY</sequence>
<dbReference type="Proteomes" id="UP000567067">
    <property type="component" value="Unassembled WGS sequence"/>
</dbReference>
<keyword evidence="3" id="KW-1185">Reference proteome</keyword>
<dbReference type="InterPro" id="IPR014231">
    <property type="entry name" value="Spore_YpjB"/>
</dbReference>
<evidence type="ECO:0000256" key="1">
    <source>
        <dbReference type="SAM" id="Phobius"/>
    </source>
</evidence>
<organism evidence="2 3">
    <name type="scientific">Fontibacillus solani</name>
    <dbReference type="NCBI Taxonomy" id="1572857"/>
    <lineage>
        <taxon>Bacteria</taxon>
        <taxon>Bacillati</taxon>
        <taxon>Bacillota</taxon>
        <taxon>Bacilli</taxon>
        <taxon>Bacillales</taxon>
        <taxon>Paenibacillaceae</taxon>
        <taxon>Fontibacillus</taxon>
    </lineage>
</organism>
<dbReference type="EMBL" id="JACJIP010000009">
    <property type="protein sequence ID" value="MBA9085325.1"/>
    <property type="molecule type" value="Genomic_DNA"/>
</dbReference>
<feature type="transmembrane region" description="Helical" evidence="1">
    <location>
        <begin position="261"/>
        <end position="280"/>
    </location>
</feature>
<proteinExistence type="predicted"/>
<evidence type="ECO:0000313" key="2">
    <source>
        <dbReference type="EMBL" id="MBA9085325.1"/>
    </source>
</evidence>
<keyword evidence="1" id="KW-1133">Transmembrane helix</keyword>
<gene>
    <name evidence="2" type="ORF">FHR92_001791</name>
</gene>
<protein>
    <submittedName>
        <fullName evidence="2">Sporulation protein YpjB</fullName>
    </submittedName>
</protein>
<reference evidence="2 3" key="1">
    <citation type="submission" date="2020-08" db="EMBL/GenBank/DDBJ databases">
        <title>Genomic Encyclopedia of Type Strains, Phase III (KMG-III): the genomes of soil and plant-associated and newly described type strains.</title>
        <authorList>
            <person name="Whitman W."/>
        </authorList>
    </citation>
    <scope>NUCLEOTIDE SEQUENCE [LARGE SCALE GENOMIC DNA]</scope>
    <source>
        <strain evidence="2 3">CECT 8693</strain>
    </source>
</reference>